<keyword evidence="4" id="KW-1185">Reference proteome</keyword>
<evidence type="ECO:0000256" key="1">
    <source>
        <dbReference type="SAM" id="MobiDB-lite"/>
    </source>
</evidence>
<protein>
    <recommendedName>
        <fullName evidence="2">DUF7924 domain-containing protein</fullName>
    </recommendedName>
</protein>
<dbReference type="PANTHER" id="PTHR42470:SF2">
    <property type="match status" value="1"/>
</dbReference>
<dbReference type="OrthoDB" id="5132737at2759"/>
<dbReference type="AlphaFoldDB" id="A0A2A9PKE3"/>
<evidence type="ECO:0000313" key="4">
    <source>
        <dbReference type="Proteomes" id="UP000037136"/>
    </source>
</evidence>
<comment type="caution">
    <text evidence="3">The sequence shown here is derived from an EMBL/GenBank/DDBJ whole genome shotgun (WGS) entry which is preliminary data.</text>
</comment>
<gene>
    <name evidence="3" type="ORF">XA68_17799</name>
</gene>
<feature type="compositionally biased region" description="Polar residues" evidence="1">
    <location>
        <begin position="1"/>
        <end position="14"/>
    </location>
</feature>
<feature type="compositionally biased region" description="Pro residues" evidence="1">
    <location>
        <begin position="72"/>
        <end position="81"/>
    </location>
</feature>
<feature type="compositionally biased region" description="Low complexity" evidence="1">
    <location>
        <begin position="40"/>
        <end position="49"/>
    </location>
</feature>
<feature type="region of interest" description="Disordered" evidence="1">
    <location>
        <begin position="447"/>
        <end position="470"/>
    </location>
</feature>
<dbReference type="EMBL" id="LAZP02000080">
    <property type="protein sequence ID" value="PFH61286.1"/>
    <property type="molecule type" value="Genomic_DNA"/>
</dbReference>
<organism evidence="3 4">
    <name type="scientific">Ophiocordyceps unilateralis</name>
    <name type="common">Zombie-ant fungus</name>
    <name type="synonym">Torrubia unilateralis</name>
    <dbReference type="NCBI Taxonomy" id="268505"/>
    <lineage>
        <taxon>Eukaryota</taxon>
        <taxon>Fungi</taxon>
        <taxon>Dikarya</taxon>
        <taxon>Ascomycota</taxon>
        <taxon>Pezizomycotina</taxon>
        <taxon>Sordariomycetes</taxon>
        <taxon>Hypocreomycetidae</taxon>
        <taxon>Hypocreales</taxon>
        <taxon>Ophiocordycipitaceae</taxon>
        <taxon>Ophiocordyceps</taxon>
    </lineage>
</organism>
<name>A0A2A9PKE3_OPHUN</name>
<reference evidence="3 4" key="1">
    <citation type="journal article" date="2015" name="BMC Genomics">
        <title>Gene expression during zombie ant biting behavior reflects the complexity underlying fungal parasitic behavioral manipulation.</title>
        <authorList>
            <person name="de Bekker C."/>
            <person name="Ohm R.A."/>
            <person name="Loreto R.G."/>
            <person name="Sebastian A."/>
            <person name="Albert I."/>
            <person name="Merrow M."/>
            <person name="Brachmann A."/>
            <person name="Hughes D.P."/>
        </authorList>
    </citation>
    <scope>NUCLEOTIDE SEQUENCE [LARGE SCALE GENOMIC DNA]</scope>
    <source>
        <strain evidence="3 4">SC16a</strain>
    </source>
</reference>
<feature type="compositionally biased region" description="Basic and acidic residues" evidence="1">
    <location>
        <begin position="141"/>
        <end position="156"/>
    </location>
</feature>
<feature type="domain" description="DUF7924" evidence="2">
    <location>
        <begin position="203"/>
        <end position="428"/>
    </location>
</feature>
<dbReference type="Proteomes" id="UP000037136">
    <property type="component" value="Unassembled WGS sequence"/>
</dbReference>
<dbReference type="InterPro" id="IPR057684">
    <property type="entry name" value="DUF7924"/>
</dbReference>
<dbReference type="Pfam" id="PF25545">
    <property type="entry name" value="DUF7924"/>
    <property type="match status" value="1"/>
</dbReference>
<reference evidence="3 4" key="2">
    <citation type="journal article" date="2017" name="Sci. Rep.">
        <title>Ant-infecting Ophiocordyceps genomes reveal a high diversity of potential behavioral manipulation genes and a possible major role for enterotoxins.</title>
        <authorList>
            <person name="de Bekker C."/>
            <person name="Ohm R.A."/>
            <person name="Evans H.C."/>
            <person name="Brachmann A."/>
            <person name="Hughes D.P."/>
        </authorList>
    </citation>
    <scope>NUCLEOTIDE SEQUENCE [LARGE SCALE GENOMIC DNA]</scope>
    <source>
        <strain evidence="3 4">SC16a</strain>
    </source>
</reference>
<evidence type="ECO:0000259" key="2">
    <source>
        <dbReference type="Pfam" id="PF25545"/>
    </source>
</evidence>
<accession>A0A2A9PKE3</accession>
<proteinExistence type="predicted"/>
<feature type="region of interest" description="Disordered" evidence="1">
    <location>
        <begin position="1"/>
        <end position="85"/>
    </location>
</feature>
<evidence type="ECO:0000313" key="3">
    <source>
        <dbReference type="EMBL" id="PFH61286.1"/>
    </source>
</evidence>
<feature type="region of interest" description="Disordered" evidence="1">
    <location>
        <begin position="117"/>
        <end position="156"/>
    </location>
</feature>
<dbReference type="STRING" id="268505.A0A2A9PKE3"/>
<dbReference type="PANTHER" id="PTHR42470">
    <property type="entry name" value="VAST DOMAIN-CONTAINING PROTEIN"/>
    <property type="match status" value="1"/>
</dbReference>
<sequence length="483" mass="54256">MARSTRSFVAQASVRSEPRKVGPRAPASTPEAHCLDRAAAKAASLPSSSKSRKRRCHDKDPSNHPFKHPRTSPHPPSPLSPEPLVIDSTDPVAFWINQNRWPPRLFEPASHMERVLARKKSSASLKRSEPGSASFVTPSDQKPREEKSAPYHDPRYKPLLETKGVFDRDSDLGITDESRQMTRTLLENVQPTPGDTLFRDDIFHKTLQSVCDTNKARVIRDFTPLLVPSAETLAIRGKAEMECLVETLNEGWNNSIPLTNPRPQPDYCVGFKRMAFSDTQLENLSPFIGDWLNGDQSFFMASFKMLFPFLTCEVQCGLGMLRVADNQNAHSTTLAVRAIVELFRLVKREDEINRQILAFSISHDEAMVTIAGHYPEIKGAETKYYRHVIRRFAFAELDGREKWSSYIFTMNVYELWMPAHFARICSAIDQLPSHLEFGVPPLGHLESRRPTDSAVDSAAEAHSDQPEVTSITSLTVHGGVGRL</sequence>